<protein>
    <submittedName>
        <fullName evidence="1">Uncharacterized protein</fullName>
    </submittedName>
</protein>
<gene>
    <name evidence="1" type="ORF">VITFI_CDS0560</name>
</gene>
<dbReference type="AlphaFoldDB" id="A0A221KBI6"/>
<organism evidence="1 2">
    <name type="scientific">Vitreoscilla filiformis</name>
    <dbReference type="NCBI Taxonomy" id="63"/>
    <lineage>
        <taxon>Bacteria</taxon>
        <taxon>Pseudomonadati</taxon>
        <taxon>Pseudomonadota</taxon>
        <taxon>Betaproteobacteria</taxon>
        <taxon>Neisseriales</taxon>
        <taxon>Neisseriaceae</taxon>
        <taxon>Vitreoscilla</taxon>
    </lineage>
</organism>
<dbReference type="EMBL" id="CP022423">
    <property type="protein sequence ID" value="ASM76339.1"/>
    <property type="molecule type" value="Genomic_DNA"/>
</dbReference>
<keyword evidence="2" id="KW-1185">Reference proteome</keyword>
<dbReference type="RefSeq" id="WP_089415718.1">
    <property type="nucleotide sequence ID" value="NZ_CP022423.1"/>
</dbReference>
<evidence type="ECO:0000313" key="2">
    <source>
        <dbReference type="Proteomes" id="UP000199729"/>
    </source>
</evidence>
<accession>A0A221KBI6</accession>
<dbReference type="Proteomes" id="UP000199729">
    <property type="component" value="Chromosome"/>
</dbReference>
<reference evidence="1 2" key="1">
    <citation type="submission" date="2017-07" db="EMBL/GenBank/DDBJ databases">
        <title>Complete Genome Sequence of the cosmetic ferment Vitreoscilla filiformis (ATCC15551).</title>
        <authorList>
            <person name="Contreras S."/>
            <person name="Sagory-Zalkind P."/>
            <person name="Blanquart H."/>
            <person name="Iltis A."/>
            <person name="Morand S.C."/>
        </authorList>
    </citation>
    <scope>NUCLEOTIDE SEQUENCE [LARGE SCALE GENOMIC DNA]</scope>
    <source>
        <strain evidence="1 2">ATCC 15551</strain>
    </source>
</reference>
<dbReference type="KEGG" id="vff:VITFI_CDS0560"/>
<evidence type="ECO:0000313" key="1">
    <source>
        <dbReference type="EMBL" id="ASM76339.1"/>
    </source>
</evidence>
<name>A0A221KBI6_VITFI</name>
<proteinExistence type="predicted"/>
<sequence length="110" mass="11735">MNTPETNRPRAAAAVWEHSHQTGARLLMLLALADQADDTGTVRVSPQTLDTLAKKCRTNPTHVQALLFALVASGELAVTYQGEGLSGLAWAVYRITLMDGPAPSASPRKP</sequence>